<keyword evidence="1" id="KW-0732">Signal</keyword>
<organism evidence="3 4">
    <name type="scientific">Georgenia halotolerans</name>
    <dbReference type="NCBI Taxonomy" id="3028317"/>
    <lineage>
        <taxon>Bacteria</taxon>
        <taxon>Bacillati</taxon>
        <taxon>Actinomycetota</taxon>
        <taxon>Actinomycetes</taxon>
        <taxon>Micrococcales</taxon>
        <taxon>Bogoriellaceae</taxon>
        <taxon>Georgenia</taxon>
    </lineage>
</organism>
<sequence>MNRRPLIALVAAVPLALVACAPPLGAGAATTENREISDVTAVSVDGVGRLTISPGAEPSLSVEAGDRIMRRITTEVRDGVLVLDVDGPMWGSTGEVRYDLVLPAVEHITVAGVADVDADLSTATDLEIELEGAGQVTGRELDVHDLRVDIDGAGEVVLDGSATQQTVGIAGVGRYDGERLTTRLAEVAIGGAGQAEVRATEVLDARVEGAGEVRHSGGAQVTQHIEGIGRVHAH</sequence>
<evidence type="ECO:0000313" key="3">
    <source>
        <dbReference type="EMBL" id="MDD9207733.1"/>
    </source>
</evidence>
<gene>
    <name evidence="3" type="ORF">PU560_14855</name>
</gene>
<dbReference type="InterPro" id="IPR021255">
    <property type="entry name" value="DUF2807"/>
</dbReference>
<reference evidence="3" key="1">
    <citation type="submission" date="2023-02" db="EMBL/GenBank/DDBJ databases">
        <title>Georgenia sp.10Sc9-8, isolated from a soil sample collected from the Taklamakan desert.</title>
        <authorList>
            <person name="Liu S."/>
        </authorList>
    </citation>
    <scope>NUCLEOTIDE SEQUENCE</scope>
    <source>
        <strain evidence="3">10Sc9-8</strain>
    </source>
</reference>
<comment type="caution">
    <text evidence="3">The sequence shown here is derived from an EMBL/GenBank/DDBJ whole genome shotgun (WGS) entry which is preliminary data.</text>
</comment>
<feature type="signal peptide" evidence="1">
    <location>
        <begin position="1"/>
        <end position="21"/>
    </location>
</feature>
<feature type="domain" description="Putative auto-transporter adhesin head GIN" evidence="2">
    <location>
        <begin position="40"/>
        <end position="218"/>
    </location>
</feature>
<dbReference type="Pfam" id="PF10988">
    <property type="entry name" value="DUF2807"/>
    <property type="match status" value="1"/>
</dbReference>
<name>A0ABT5U1E2_9MICO</name>
<keyword evidence="4" id="KW-1185">Reference proteome</keyword>
<evidence type="ECO:0000313" key="4">
    <source>
        <dbReference type="Proteomes" id="UP001165561"/>
    </source>
</evidence>
<protein>
    <submittedName>
        <fullName evidence="3">DUF2807 domain-containing protein</fullName>
    </submittedName>
</protein>
<feature type="chain" id="PRO_5045961757" evidence="1">
    <location>
        <begin position="22"/>
        <end position="234"/>
    </location>
</feature>
<proteinExistence type="predicted"/>
<dbReference type="Proteomes" id="UP001165561">
    <property type="component" value="Unassembled WGS sequence"/>
</dbReference>
<dbReference type="PROSITE" id="PS51257">
    <property type="entry name" value="PROKAR_LIPOPROTEIN"/>
    <property type="match status" value="1"/>
</dbReference>
<dbReference type="Gene3D" id="2.160.20.120">
    <property type="match status" value="1"/>
</dbReference>
<dbReference type="EMBL" id="JARACI010001148">
    <property type="protein sequence ID" value="MDD9207733.1"/>
    <property type="molecule type" value="Genomic_DNA"/>
</dbReference>
<accession>A0ABT5U1E2</accession>
<evidence type="ECO:0000256" key="1">
    <source>
        <dbReference type="SAM" id="SignalP"/>
    </source>
</evidence>
<evidence type="ECO:0000259" key="2">
    <source>
        <dbReference type="Pfam" id="PF10988"/>
    </source>
</evidence>